<keyword evidence="1" id="KW-1133">Transmembrane helix</keyword>
<sequence>MVIAMKDLPKLFEAVIIPYIIIASFTLICWLTGTGQSVPEWPWVFFLGGLSKYGITFSVGKIRKK</sequence>
<feature type="transmembrane region" description="Helical" evidence="1">
    <location>
        <begin position="41"/>
        <end position="60"/>
    </location>
</feature>
<feature type="transmembrane region" description="Helical" evidence="1">
    <location>
        <begin position="12"/>
        <end position="35"/>
    </location>
</feature>
<accession>A0A0F9V4W5</accession>
<gene>
    <name evidence="2" type="ORF">LCGC14_0527070</name>
</gene>
<reference evidence="2" key="1">
    <citation type="journal article" date="2015" name="Nature">
        <title>Complex archaea that bridge the gap between prokaryotes and eukaryotes.</title>
        <authorList>
            <person name="Spang A."/>
            <person name="Saw J.H."/>
            <person name="Jorgensen S.L."/>
            <person name="Zaremba-Niedzwiedzka K."/>
            <person name="Martijn J."/>
            <person name="Lind A.E."/>
            <person name="van Eijk R."/>
            <person name="Schleper C."/>
            <person name="Guy L."/>
            <person name="Ettema T.J."/>
        </authorList>
    </citation>
    <scope>NUCLEOTIDE SEQUENCE</scope>
</reference>
<dbReference type="AlphaFoldDB" id="A0A0F9V4W5"/>
<proteinExistence type="predicted"/>
<dbReference type="EMBL" id="LAZR01000678">
    <property type="protein sequence ID" value="KKN60908.1"/>
    <property type="molecule type" value="Genomic_DNA"/>
</dbReference>
<keyword evidence="1" id="KW-0812">Transmembrane</keyword>
<organism evidence="2">
    <name type="scientific">marine sediment metagenome</name>
    <dbReference type="NCBI Taxonomy" id="412755"/>
    <lineage>
        <taxon>unclassified sequences</taxon>
        <taxon>metagenomes</taxon>
        <taxon>ecological metagenomes</taxon>
    </lineage>
</organism>
<keyword evidence="1" id="KW-0472">Membrane</keyword>
<comment type="caution">
    <text evidence="2">The sequence shown here is derived from an EMBL/GenBank/DDBJ whole genome shotgun (WGS) entry which is preliminary data.</text>
</comment>
<name>A0A0F9V4W5_9ZZZZ</name>
<evidence type="ECO:0000256" key="1">
    <source>
        <dbReference type="SAM" id="Phobius"/>
    </source>
</evidence>
<evidence type="ECO:0000313" key="2">
    <source>
        <dbReference type="EMBL" id="KKN60908.1"/>
    </source>
</evidence>
<protein>
    <submittedName>
        <fullName evidence="2">Uncharacterized protein</fullName>
    </submittedName>
</protein>